<organism evidence="3 4">
    <name type="scientific">Lithospermum erythrorhizon</name>
    <name type="common">Purple gromwell</name>
    <name type="synonym">Lithospermum officinale var. erythrorhizon</name>
    <dbReference type="NCBI Taxonomy" id="34254"/>
    <lineage>
        <taxon>Eukaryota</taxon>
        <taxon>Viridiplantae</taxon>
        <taxon>Streptophyta</taxon>
        <taxon>Embryophyta</taxon>
        <taxon>Tracheophyta</taxon>
        <taxon>Spermatophyta</taxon>
        <taxon>Magnoliopsida</taxon>
        <taxon>eudicotyledons</taxon>
        <taxon>Gunneridae</taxon>
        <taxon>Pentapetalae</taxon>
        <taxon>asterids</taxon>
        <taxon>lamiids</taxon>
        <taxon>Boraginales</taxon>
        <taxon>Boraginaceae</taxon>
        <taxon>Boraginoideae</taxon>
        <taxon>Lithospermeae</taxon>
        <taxon>Lithospermum</taxon>
    </lineage>
</organism>
<dbReference type="AlphaFoldDB" id="A0AAV3P2M8"/>
<protein>
    <recommendedName>
        <fullName evidence="2">Integrase zinc-binding domain-containing protein</fullName>
    </recommendedName>
</protein>
<name>A0AAV3P2M8_LITER</name>
<proteinExistence type="predicted"/>
<feature type="region of interest" description="Disordered" evidence="1">
    <location>
        <begin position="21"/>
        <end position="93"/>
    </location>
</feature>
<evidence type="ECO:0000313" key="4">
    <source>
        <dbReference type="Proteomes" id="UP001454036"/>
    </source>
</evidence>
<reference evidence="3 4" key="1">
    <citation type="submission" date="2024-01" db="EMBL/GenBank/DDBJ databases">
        <title>The complete chloroplast genome sequence of Lithospermum erythrorhizon: insights into the phylogenetic relationship among Boraginaceae species and the maternal lineages of purple gromwells.</title>
        <authorList>
            <person name="Okada T."/>
            <person name="Watanabe K."/>
        </authorList>
    </citation>
    <scope>NUCLEOTIDE SEQUENCE [LARGE SCALE GENOMIC DNA]</scope>
</reference>
<comment type="caution">
    <text evidence="3">The sequence shown here is derived from an EMBL/GenBank/DDBJ whole genome shotgun (WGS) entry which is preliminary data.</text>
</comment>
<gene>
    <name evidence="3" type="ORF">LIER_05662</name>
</gene>
<evidence type="ECO:0000313" key="3">
    <source>
        <dbReference type="EMBL" id="GAA0145478.1"/>
    </source>
</evidence>
<accession>A0AAV3P2M8</accession>
<keyword evidence="4" id="KW-1185">Reference proteome</keyword>
<dbReference type="Proteomes" id="UP001454036">
    <property type="component" value="Unassembled WGS sequence"/>
</dbReference>
<dbReference type="InterPro" id="IPR041588">
    <property type="entry name" value="Integrase_H2C2"/>
</dbReference>
<dbReference type="Gene3D" id="1.10.340.70">
    <property type="match status" value="1"/>
</dbReference>
<dbReference type="Pfam" id="PF17921">
    <property type="entry name" value="Integrase_H2C2"/>
    <property type="match status" value="1"/>
</dbReference>
<sequence length="217" mass="24174">MPGGLGGTTWAMVSNYHGVLKNRGPSRRSSSCQQDPEAEFEVQPAGRSPLPKIFSRPTAELRHPRRGSNGGRGDAWGHVRKPHQWKSPDVKDPTVGNILAIRSKGCPRPRTEMRLIPEYGTSQGLPRTELNSLLKYVTREKSLMAVEDMHGGICGSHINGKALMQKILRSGIFWPSVAKDAQDHVWKCDSCQRHASIPHQPPHEMVTMLCPIPFYQI</sequence>
<feature type="domain" description="Integrase zinc-binding" evidence="2">
    <location>
        <begin position="144"/>
        <end position="194"/>
    </location>
</feature>
<evidence type="ECO:0000259" key="2">
    <source>
        <dbReference type="Pfam" id="PF17921"/>
    </source>
</evidence>
<dbReference type="EMBL" id="BAABME010000785">
    <property type="protein sequence ID" value="GAA0145478.1"/>
    <property type="molecule type" value="Genomic_DNA"/>
</dbReference>
<evidence type="ECO:0000256" key="1">
    <source>
        <dbReference type="SAM" id="MobiDB-lite"/>
    </source>
</evidence>